<reference evidence="1 2" key="1">
    <citation type="submission" date="2018-03" db="EMBL/GenBank/DDBJ databases">
        <title>Draft Genome Sequences of the Obligatory Marine Myxobacteria Enhygromyxa salina SWB005.</title>
        <authorList>
            <person name="Poehlein A."/>
            <person name="Moghaddam J.A."/>
            <person name="Harms H."/>
            <person name="Alanjari M."/>
            <person name="Koenig G.M."/>
            <person name="Daniel R."/>
            <person name="Schaeberle T.F."/>
        </authorList>
    </citation>
    <scope>NUCLEOTIDE SEQUENCE [LARGE SCALE GENOMIC DNA]</scope>
    <source>
        <strain evidence="1 2">SWB005</strain>
    </source>
</reference>
<dbReference type="EMBL" id="PVNK01000079">
    <property type="protein sequence ID" value="PRQ03556.1"/>
    <property type="molecule type" value="Genomic_DNA"/>
</dbReference>
<evidence type="ECO:0000313" key="2">
    <source>
        <dbReference type="Proteomes" id="UP000237968"/>
    </source>
</evidence>
<keyword evidence="2" id="KW-1185">Reference proteome</keyword>
<evidence type="ECO:0000313" key="1">
    <source>
        <dbReference type="EMBL" id="PRQ03556.1"/>
    </source>
</evidence>
<gene>
    <name evidence="1" type="ORF">ENSA5_14880</name>
</gene>
<sequence length="57" mass="6624">MYRHDRQHLEFVSQFVDSVTVRPFFEDLRQLKRISAMMGRLPRAEPSGEDRSSTAAA</sequence>
<accession>A0A2S9YEW4</accession>
<name>A0A2S9YEW4_9BACT</name>
<proteinExistence type="predicted"/>
<dbReference type="Proteomes" id="UP000237968">
    <property type="component" value="Unassembled WGS sequence"/>
</dbReference>
<comment type="caution">
    <text evidence="1">The sequence shown here is derived from an EMBL/GenBank/DDBJ whole genome shotgun (WGS) entry which is preliminary data.</text>
</comment>
<protein>
    <submittedName>
        <fullName evidence="1">Uncharacterized protein</fullName>
    </submittedName>
</protein>
<organism evidence="1 2">
    <name type="scientific">Enhygromyxa salina</name>
    <dbReference type="NCBI Taxonomy" id="215803"/>
    <lineage>
        <taxon>Bacteria</taxon>
        <taxon>Pseudomonadati</taxon>
        <taxon>Myxococcota</taxon>
        <taxon>Polyangia</taxon>
        <taxon>Nannocystales</taxon>
        <taxon>Nannocystaceae</taxon>
        <taxon>Enhygromyxa</taxon>
    </lineage>
</organism>
<dbReference type="AlphaFoldDB" id="A0A2S9YEW4"/>